<dbReference type="PROSITE" id="PS51195">
    <property type="entry name" value="Q_MOTIF"/>
    <property type="match status" value="1"/>
</dbReference>
<reference evidence="9 10" key="1">
    <citation type="submission" date="2017-06" db="EMBL/GenBank/DDBJ databases">
        <title>Draft genome sequence of anaerobic fermentative bacterium Anaeromicrobium sediminis DY2726D isolated from West Pacific Ocean sediments.</title>
        <authorList>
            <person name="Zeng X."/>
        </authorList>
    </citation>
    <scope>NUCLEOTIDE SEQUENCE [LARGE SCALE GENOMIC DNA]</scope>
    <source>
        <strain evidence="9 10">DY2726D</strain>
    </source>
</reference>
<dbReference type="PANTHER" id="PTHR47963:SF7">
    <property type="entry name" value="ATP-DEPENDENT RNA HELICASE YFML-RELATED"/>
    <property type="match status" value="1"/>
</dbReference>
<organism evidence="9 10">
    <name type="scientific">Anaeromicrobium sediminis</name>
    <dbReference type="NCBI Taxonomy" id="1478221"/>
    <lineage>
        <taxon>Bacteria</taxon>
        <taxon>Bacillati</taxon>
        <taxon>Bacillota</taxon>
        <taxon>Clostridia</taxon>
        <taxon>Peptostreptococcales</taxon>
        <taxon>Thermotaleaceae</taxon>
        <taxon>Anaeromicrobium</taxon>
    </lineage>
</organism>
<proteinExistence type="predicted"/>
<dbReference type="GO" id="GO:0009409">
    <property type="term" value="P:response to cold"/>
    <property type="evidence" value="ECO:0007669"/>
    <property type="project" value="TreeGrafter"/>
</dbReference>
<evidence type="ECO:0000313" key="10">
    <source>
        <dbReference type="Proteomes" id="UP000216024"/>
    </source>
</evidence>
<dbReference type="EMBL" id="NIBG01000002">
    <property type="protein sequence ID" value="PAB60631.1"/>
    <property type="molecule type" value="Genomic_DNA"/>
</dbReference>
<dbReference type="Proteomes" id="UP000216024">
    <property type="component" value="Unassembled WGS sequence"/>
</dbReference>
<dbReference type="CDD" id="cd00268">
    <property type="entry name" value="DEADc"/>
    <property type="match status" value="1"/>
</dbReference>
<dbReference type="GO" id="GO:0033592">
    <property type="term" value="F:RNA strand annealing activity"/>
    <property type="evidence" value="ECO:0007669"/>
    <property type="project" value="TreeGrafter"/>
</dbReference>
<accession>A0A267MM02</accession>
<evidence type="ECO:0000256" key="3">
    <source>
        <dbReference type="ARBA" id="ARBA00022806"/>
    </source>
</evidence>
<feature type="domain" description="Helicase ATP-binding" evidence="6">
    <location>
        <begin position="33"/>
        <end position="203"/>
    </location>
</feature>
<feature type="domain" description="Helicase C-terminal" evidence="7">
    <location>
        <begin position="230"/>
        <end position="374"/>
    </location>
</feature>
<dbReference type="InterPro" id="IPR044742">
    <property type="entry name" value="DEAD/DEAH_RhlB"/>
</dbReference>
<evidence type="ECO:0000259" key="8">
    <source>
        <dbReference type="PROSITE" id="PS51195"/>
    </source>
</evidence>
<dbReference type="InterPro" id="IPR014001">
    <property type="entry name" value="Helicase_ATP-bd"/>
</dbReference>
<dbReference type="InterPro" id="IPR001650">
    <property type="entry name" value="Helicase_C-like"/>
</dbReference>
<comment type="caution">
    <text evidence="9">The sequence shown here is derived from an EMBL/GenBank/DDBJ whole genome shotgun (WGS) entry which is preliminary data.</text>
</comment>
<dbReference type="SUPFAM" id="SSF52540">
    <property type="entry name" value="P-loop containing nucleoside triphosphate hydrolases"/>
    <property type="match status" value="1"/>
</dbReference>
<dbReference type="InterPro" id="IPR027417">
    <property type="entry name" value="P-loop_NTPase"/>
</dbReference>
<dbReference type="InterPro" id="IPR011545">
    <property type="entry name" value="DEAD/DEAH_box_helicase_dom"/>
</dbReference>
<feature type="domain" description="DEAD-box RNA helicase Q" evidence="8">
    <location>
        <begin position="2"/>
        <end position="30"/>
    </location>
</feature>
<evidence type="ECO:0000256" key="4">
    <source>
        <dbReference type="ARBA" id="ARBA00022840"/>
    </source>
</evidence>
<evidence type="ECO:0000256" key="1">
    <source>
        <dbReference type="ARBA" id="ARBA00022741"/>
    </source>
</evidence>
<keyword evidence="1" id="KW-0547">Nucleotide-binding</keyword>
<dbReference type="Pfam" id="PF00270">
    <property type="entry name" value="DEAD"/>
    <property type="match status" value="1"/>
</dbReference>
<dbReference type="Gene3D" id="3.40.50.300">
    <property type="entry name" value="P-loop containing nucleotide triphosphate hydrolases"/>
    <property type="match status" value="2"/>
</dbReference>
<dbReference type="SMART" id="SM00487">
    <property type="entry name" value="DEXDc"/>
    <property type="match status" value="1"/>
</dbReference>
<dbReference type="CDD" id="cd18787">
    <property type="entry name" value="SF2_C_DEAD"/>
    <property type="match status" value="1"/>
</dbReference>
<sequence>MNKFTDYKLQDFIIENLKAENIESPTEVQEKSLPFTLAGKDVIGKAKTGTGKTLSYLIPMVEKIDEDNRNVQMIVLSPSRELAMQILQEAKRLTKDTNIRCHSFVEGQDMNKQIKKVKEKPQLIVATPGRLIHLLGDKNIKIHNTKIVALDEVDQILEKGSKEKVYKIMKSTLKDRQILSFSATLSEEAKTVLEDIMENPTRLYLDHAKPVPQNIEHKYIVSKAPTKTNTLDELLKIIKPKKSLVFINKNENVERFVKSIRKMGYLVEGIQTRTKNQQRQTYISQFNRGKIKILVTTDLFTRGMDFEDVTHVFNMDLPLDSVDYLHRAGRTGRMDKDGLVINIVRDREKFVLYKMMKKLNIHVEAIHVIRNKVVSEKKVVKRR</sequence>
<keyword evidence="2" id="KW-0378">Hydrolase</keyword>
<dbReference type="OrthoDB" id="9805696at2"/>
<dbReference type="RefSeq" id="WP_095131066.1">
    <property type="nucleotide sequence ID" value="NZ_NIBG01000002.1"/>
</dbReference>
<dbReference type="GO" id="GO:0003724">
    <property type="term" value="F:RNA helicase activity"/>
    <property type="evidence" value="ECO:0007669"/>
    <property type="project" value="InterPro"/>
</dbReference>
<dbReference type="InterPro" id="IPR050547">
    <property type="entry name" value="DEAD_box_RNA_helicases"/>
</dbReference>
<evidence type="ECO:0000256" key="5">
    <source>
        <dbReference type="PROSITE-ProRule" id="PRU00552"/>
    </source>
</evidence>
<keyword evidence="10" id="KW-1185">Reference proteome</keyword>
<evidence type="ECO:0008006" key="11">
    <source>
        <dbReference type="Google" id="ProtNLM"/>
    </source>
</evidence>
<keyword evidence="4" id="KW-0067">ATP-binding</keyword>
<dbReference type="PROSITE" id="PS51192">
    <property type="entry name" value="HELICASE_ATP_BIND_1"/>
    <property type="match status" value="1"/>
</dbReference>
<protein>
    <recommendedName>
        <fullName evidence="11">Helicase</fullName>
    </recommendedName>
</protein>
<evidence type="ECO:0000313" key="9">
    <source>
        <dbReference type="EMBL" id="PAB60631.1"/>
    </source>
</evidence>
<dbReference type="GO" id="GO:0005829">
    <property type="term" value="C:cytosol"/>
    <property type="evidence" value="ECO:0007669"/>
    <property type="project" value="TreeGrafter"/>
</dbReference>
<keyword evidence="3" id="KW-0347">Helicase</keyword>
<gene>
    <name evidence="9" type="ORF">CCE28_03565</name>
</gene>
<dbReference type="PANTHER" id="PTHR47963">
    <property type="entry name" value="DEAD-BOX ATP-DEPENDENT RNA HELICASE 47, MITOCHONDRIAL"/>
    <property type="match status" value="1"/>
</dbReference>
<dbReference type="InterPro" id="IPR014014">
    <property type="entry name" value="RNA_helicase_DEAD_Q_motif"/>
</dbReference>
<evidence type="ECO:0000259" key="7">
    <source>
        <dbReference type="PROSITE" id="PS51194"/>
    </source>
</evidence>
<dbReference type="GO" id="GO:0005524">
    <property type="term" value="F:ATP binding"/>
    <property type="evidence" value="ECO:0007669"/>
    <property type="project" value="UniProtKB-KW"/>
</dbReference>
<dbReference type="PROSITE" id="PS51194">
    <property type="entry name" value="HELICASE_CTER"/>
    <property type="match status" value="1"/>
</dbReference>
<dbReference type="GO" id="GO:0005840">
    <property type="term" value="C:ribosome"/>
    <property type="evidence" value="ECO:0007669"/>
    <property type="project" value="TreeGrafter"/>
</dbReference>
<evidence type="ECO:0000256" key="2">
    <source>
        <dbReference type="ARBA" id="ARBA00022801"/>
    </source>
</evidence>
<dbReference type="Pfam" id="PF00271">
    <property type="entry name" value="Helicase_C"/>
    <property type="match status" value="1"/>
</dbReference>
<evidence type="ECO:0000259" key="6">
    <source>
        <dbReference type="PROSITE" id="PS51192"/>
    </source>
</evidence>
<feature type="short sequence motif" description="Q motif" evidence="5">
    <location>
        <begin position="2"/>
        <end position="30"/>
    </location>
</feature>
<name>A0A267MM02_9FIRM</name>
<dbReference type="SMART" id="SM00490">
    <property type="entry name" value="HELICc"/>
    <property type="match status" value="1"/>
</dbReference>
<dbReference type="GO" id="GO:0016787">
    <property type="term" value="F:hydrolase activity"/>
    <property type="evidence" value="ECO:0007669"/>
    <property type="project" value="UniProtKB-KW"/>
</dbReference>
<dbReference type="AlphaFoldDB" id="A0A267MM02"/>